<dbReference type="InterPro" id="IPR023827">
    <property type="entry name" value="Peptidase_S8_Asp-AS"/>
</dbReference>
<gene>
    <name evidence="7" type="ORF">BEN51_03270</name>
</gene>
<comment type="similarity">
    <text evidence="1 5">Belongs to the peptidase S8 family.</text>
</comment>
<dbReference type="KEGG" id="cia:BEN51_03270"/>
<sequence length="578" mass="63924">MVIKLNRQFNPDENIFNNPDIYHYIVHYIGDVAAEIANYPDLKITILTDKYAILSTFDTIEKWLVSSPFETIIYIKPYTVYSLQQISPLAASQAEFLQLNLPLNLLGTGVKVTIIDTGIDYLNEEFMDEEGNTRIEFIWDQSANNQPSQTEGFETFFGALYNSEQIQEAINTYRQGGDPYSIVPVRDEIGHGTNMAGLIGGRGKNPNLRGVVPDCRFIIIKLVEDRAFKALYQVDTQEPVYNTVTIFSALRVISNYALTILDPIVVYLPLGSSLGSHKGSTLLERYINSLALYNGFTIVTVTGNERNTRRHASATLRPEEPIKTFDLDVAPGQGSLIVDVWVDLPNVVSVDIVSPSGDNTGIINYTTNNYTHNFVFENTRVDIFYFIPDENTGDQNIRIVFTNLQPGIWRLRFLGNLIIGGSINAWLPQGDLTLPGTQFNPADPYGTITSPGNSPFIITAAAYNQNNNNLVDYSGNAFTSGYINPIDVAAGGETAMTTAPNNEIAVISGTCVAGAIVAGACAMIFEWGIIKGNDTNLYTQTLKTYLARGVNERSGDIYPNPQWGFGMLNILRLFDNIT</sequence>
<dbReference type="PROSITE" id="PS51892">
    <property type="entry name" value="SUBTILASE"/>
    <property type="match status" value="1"/>
</dbReference>
<dbReference type="Gene3D" id="2.60.120.1290">
    <property type="match status" value="1"/>
</dbReference>
<dbReference type="PROSITE" id="PS00136">
    <property type="entry name" value="SUBTILASE_ASP"/>
    <property type="match status" value="1"/>
</dbReference>
<dbReference type="CDD" id="cd07478">
    <property type="entry name" value="Peptidases_S8_CspA-like"/>
    <property type="match status" value="1"/>
</dbReference>
<accession>A0A343JFY9</accession>
<evidence type="ECO:0000256" key="4">
    <source>
        <dbReference type="ARBA" id="ARBA00022825"/>
    </source>
</evidence>
<dbReference type="GO" id="GO:0004252">
    <property type="term" value="F:serine-type endopeptidase activity"/>
    <property type="evidence" value="ECO:0007669"/>
    <property type="project" value="InterPro"/>
</dbReference>
<evidence type="ECO:0000313" key="8">
    <source>
        <dbReference type="Proteomes" id="UP000264883"/>
    </source>
</evidence>
<keyword evidence="3" id="KW-0378">Hydrolase</keyword>
<dbReference type="InterPro" id="IPR017310">
    <property type="entry name" value="Pept_S8A_subtilisin_clostridia"/>
</dbReference>
<feature type="domain" description="Peptidase S8/S53" evidence="6">
    <location>
        <begin position="107"/>
        <end position="308"/>
    </location>
</feature>
<evidence type="ECO:0000256" key="1">
    <source>
        <dbReference type="ARBA" id="ARBA00011073"/>
    </source>
</evidence>
<dbReference type="Proteomes" id="UP000264883">
    <property type="component" value="Chromosome"/>
</dbReference>
<dbReference type="InterPro" id="IPR036852">
    <property type="entry name" value="Peptidase_S8/S53_dom_sf"/>
</dbReference>
<dbReference type="Gene3D" id="3.40.50.200">
    <property type="entry name" value="Peptidase S8/S53 domain"/>
    <property type="match status" value="1"/>
</dbReference>
<name>A0A343JFY9_9CLOT</name>
<dbReference type="AlphaFoldDB" id="A0A343JFY9"/>
<evidence type="ECO:0000259" key="6">
    <source>
        <dbReference type="Pfam" id="PF00082"/>
    </source>
</evidence>
<dbReference type="PANTHER" id="PTHR43806:SF11">
    <property type="entry name" value="CEREVISIN-RELATED"/>
    <property type="match status" value="1"/>
</dbReference>
<reference evidence="7 8" key="1">
    <citation type="submission" date="2016-08" db="EMBL/GenBank/DDBJ databases">
        <title>Complete Genome Sequence Of The Indigo Reducing Clostridium isatidis DSM15098.</title>
        <authorList>
            <person name="Little G.T."/>
            <person name="Minton N.P."/>
        </authorList>
    </citation>
    <scope>NUCLEOTIDE SEQUENCE [LARGE SCALE GENOMIC DNA]</scope>
    <source>
        <strain evidence="7 8">DSM 15098</strain>
    </source>
</reference>
<evidence type="ECO:0000256" key="5">
    <source>
        <dbReference type="PROSITE-ProRule" id="PRU01240"/>
    </source>
</evidence>
<dbReference type="RefSeq" id="WP_119866562.1">
    <property type="nucleotide sequence ID" value="NZ_CP182825.1"/>
</dbReference>
<dbReference type="OrthoDB" id="2744137at2"/>
<keyword evidence="2" id="KW-0645">Protease</keyword>
<dbReference type="PRINTS" id="PR00723">
    <property type="entry name" value="SUBTILISIN"/>
</dbReference>
<organism evidence="7 8">
    <name type="scientific">Clostridium isatidis</name>
    <dbReference type="NCBI Taxonomy" id="182773"/>
    <lineage>
        <taxon>Bacteria</taxon>
        <taxon>Bacillati</taxon>
        <taxon>Bacillota</taxon>
        <taxon>Clostridia</taxon>
        <taxon>Eubacteriales</taxon>
        <taxon>Clostridiaceae</taxon>
        <taxon>Clostridium</taxon>
    </lineage>
</organism>
<dbReference type="GO" id="GO:0006508">
    <property type="term" value="P:proteolysis"/>
    <property type="evidence" value="ECO:0007669"/>
    <property type="project" value="UniProtKB-KW"/>
</dbReference>
<evidence type="ECO:0000256" key="2">
    <source>
        <dbReference type="ARBA" id="ARBA00022670"/>
    </source>
</evidence>
<keyword evidence="8" id="KW-1185">Reference proteome</keyword>
<dbReference type="SUPFAM" id="SSF52743">
    <property type="entry name" value="Subtilisin-like"/>
    <property type="match status" value="1"/>
</dbReference>
<dbReference type="InterPro" id="IPR034045">
    <property type="entry name" value="Pep_S8_CspA-like"/>
</dbReference>
<dbReference type="PANTHER" id="PTHR43806">
    <property type="entry name" value="PEPTIDASE S8"/>
    <property type="match status" value="1"/>
</dbReference>
<dbReference type="InterPro" id="IPR015500">
    <property type="entry name" value="Peptidase_S8_subtilisin-rel"/>
</dbReference>
<keyword evidence="4" id="KW-0720">Serine protease</keyword>
<proteinExistence type="inferred from homology"/>
<dbReference type="Pfam" id="PF00082">
    <property type="entry name" value="Peptidase_S8"/>
    <property type="match status" value="2"/>
</dbReference>
<feature type="domain" description="Peptidase S8/S53" evidence="6">
    <location>
        <begin position="447"/>
        <end position="526"/>
    </location>
</feature>
<protein>
    <submittedName>
        <fullName evidence="7">Peptidase S8</fullName>
    </submittedName>
</protein>
<dbReference type="InterPro" id="IPR000209">
    <property type="entry name" value="Peptidase_S8/S53_dom"/>
</dbReference>
<evidence type="ECO:0000313" key="7">
    <source>
        <dbReference type="EMBL" id="ASW44447.1"/>
    </source>
</evidence>
<dbReference type="EMBL" id="CP016786">
    <property type="protein sequence ID" value="ASW44447.1"/>
    <property type="molecule type" value="Genomic_DNA"/>
</dbReference>
<comment type="caution">
    <text evidence="5">Lacks conserved residue(s) required for the propagation of feature annotation.</text>
</comment>
<dbReference type="InterPro" id="IPR050131">
    <property type="entry name" value="Peptidase_S8_subtilisin-like"/>
</dbReference>
<dbReference type="PIRSF" id="PIRSF037894">
    <property type="entry name" value="Subtilisin_rel_CspABC"/>
    <property type="match status" value="1"/>
</dbReference>
<evidence type="ECO:0000256" key="3">
    <source>
        <dbReference type="ARBA" id="ARBA00022801"/>
    </source>
</evidence>